<evidence type="ECO:0000256" key="2">
    <source>
        <dbReference type="HAMAP-Rule" id="MF_01539"/>
    </source>
</evidence>
<dbReference type="GO" id="GO:0005737">
    <property type="term" value="C:cytoplasm"/>
    <property type="evidence" value="ECO:0007669"/>
    <property type="project" value="UniProtKB-SubCell"/>
</dbReference>
<comment type="catalytic activity">
    <reaction evidence="2">
        <text>cytidine(34) in elongator tRNA(Met) + acetate + ATP = N(4)-acetylcytidine(34) in elongator tRNA(Met) + AMP + diphosphate</text>
        <dbReference type="Rhea" id="RHEA:58144"/>
        <dbReference type="Rhea" id="RHEA-COMP:10693"/>
        <dbReference type="Rhea" id="RHEA-COMP:10694"/>
        <dbReference type="ChEBI" id="CHEBI:30089"/>
        <dbReference type="ChEBI" id="CHEBI:30616"/>
        <dbReference type="ChEBI" id="CHEBI:33019"/>
        <dbReference type="ChEBI" id="CHEBI:74900"/>
        <dbReference type="ChEBI" id="CHEBI:82748"/>
        <dbReference type="ChEBI" id="CHEBI:456215"/>
    </reaction>
</comment>
<dbReference type="GO" id="GO:0005524">
    <property type="term" value="F:ATP binding"/>
    <property type="evidence" value="ECO:0007669"/>
    <property type="project" value="UniProtKB-KW"/>
</dbReference>
<dbReference type="PANTHER" id="PTHR37825:SF1">
    <property type="entry name" value="TRNA(MET) CYTIDINE ACETATE LIGASE"/>
    <property type="match status" value="1"/>
</dbReference>
<evidence type="ECO:0000313" key="4">
    <source>
        <dbReference type="Proteomes" id="UP000460257"/>
    </source>
</evidence>
<comment type="subcellular location">
    <subcellularLocation>
        <location evidence="2">Cytoplasm</location>
    </subcellularLocation>
</comment>
<comment type="caution">
    <text evidence="3">The sequence shown here is derived from an EMBL/GenBank/DDBJ whole genome shotgun (WGS) entry which is preliminary data.</text>
</comment>
<dbReference type="AlphaFoldDB" id="A0A6N7J252"/>
<keyword evidence="2" id="KW-0436">Ligase</keyword>
<dbReference type="Gene3D" id="3.40.50.620">
    <property type="entry name" value="HUPs"/>
    <property type="match status" value="2"/>
</dbReference>
<keyword evidence="2" id="KW-0963">Cytoplasm</keyword>
<protein>
    <recommendedName>
        <fullName evidence="2">tRNA(Met) cytidine acetate ligase</fullName>
        <ecNumber evidence="2">6.3.4.-</ecNumber>
    </recommendedName>
</protein>
<dbReference type="EC" id="6.3.4.-" evidence="2"/>
<dbReference type="InterPro" id="IPR014729">
    <property type="entry name" value="Rossmann-like_a/b/a_fold"/>
</dbReference>
<feature type="binding site" evidence="2">
    <location>
        <position position="220"/>
    </location>
    <ligand>
        <name>ATP</name>
        <dbReference type="ChEBI" id="CHEBI:30616"/>
    </ligand>
</feature>
<comment type="function">
    <text evidence="2">Catalyzes the formation of N(4)-acetylcytidine (ac(4)C) at the wobble position of elongator tRNA(Met), using acetate and ATP as substrates. First activates an acetate ion to form acetyladenylate (Ac-AMP) and then transfers the acetyl group to tRNA to form ac(4)C34.</text>
</comment>
<comment type="similarity">
    <text evidence="2">Belongs to the TmcAL family.</text>
</comment>
<dbReference type="GO" id="GO:0016879">
    <property type="term" value="F:ligase activity, forming carbon-nitrogen bonds"/>
    <property type="evidence" value="ECO:0007669"/>
    <property type="project" value="UniProtKB-UniRule"/>
</dbReference>
<keyword evidence="2" id="KW-0694">RNA-binding</keyword>
<reference evidence="3" key="1">
    <citation type="journal article" date="2020" name="Appl. Environ. Microbiol.">
        <title>Medium-Chain Fatty Acid Synthesis by 'Candidatus Weimeria bifida' gen. nov., sp. nov., and 'Candidatus Pseudoramibacter fermentans' sp. nov.</title>
        <authorList>
            <person name="Scarborough M.J."/>
            <person name="Myers K.S."/>
            <person name="Donohue T.J."/>
            <person name="Noguera D.R."/>
        </authorList>
    </citation>
    <scope>NUCLEOTIDE SEQUENCE</scope>
    <source>
        <strain evidence="3">LCO1.1</strain>
    </source>
</reference>
<dbReference type="HAMAP" id="MF_01539">
    <property type="entry name" value="TmcAL"/>
    <property type="match status" value="1"/>
</dbReference>
<dbReference type="EMBL" id="VOGC01000006">
    <property type="protein sequence ID" value="MQN01680.1"/>
    <property type="molecule type" value="Genomic_DNA"/>
</dbReference>
<keyword evidence="4" id="KW-1185">Reference proteome</keyword>
<keyword evidence="2" id="KW-0067">ATP-binding</keyword>
<gene>
    <name evidence="2" type="primary">tmcAL</name>
    <name evidence="3" type="ORF">FRC54_07130</name>
</gene>
<proteinExistence type="inferred from homology"/>
<feature type="binding site" evidence="2">
    <location>
        <begin position="7"/>
        <end position="20"/>
    </location>
    <ligand>
        <name>ATP</name>
        <dbReference type="ChEBI" id="CHEBI:30616"/>
    </ligand>
</feature>
<dbReference type="Pfam" id="PF05636">
    <property type="entry name" value="HIGH_NTase1"/>
    <property type="match status" value="1"/>
</dbReference>
<dbReference type="GO" id="GO:0006400">
    <property type="term" value="P:tRNA modification"/>
    <property type="evidence" value="ECO:0007669"/>
    <property type="project" value="UniProtKB-UniRule"/>
</dbReference>
<sequence>MSRIGIVAEFNPFHTGHKYIIDYAKNVLGADSVIIALGNEFTQRGGIAIIDRYSRAKAAVDAGADLVVGMPAASSSGADLVIGMPVAASCASAEIFAECGVCLLAACGCDKIACGFEGGDISLFKKTAKVLLEEPAAFKDVLQADLKSGMSFPSAREDALKAYFNICSASVPAKDTDASAISFDDAISEIVSSPNNILAVEYEKAILRHHFDIELIPVKRQGTSYNDALSDGEFVSATYIRRMIYDGNLDAVKKHLTAFSYQALKDSRGKNLLLCDDDLSLPLHLALLSHDNYSEFSDVSEELSDRIKRLLPQFTGFTQFTMLLKNKSLTASRIRRALIHILLGIRDKDIFSLREKDFVPYLWILDASPDGLSMLKGIKKSCSAPLFFSVNELPNGFTDNRLDMKALDLVRALRIEKSGLPIPNERQRKITF</sequence>
<dbReference type="SUPFAM" id="SSF52374">
    <property type="entry name" value="Nucleotidylyl transferase"/>
    <property type="match status" value="1"/>
</dbReference>
<keyword evidence="1 2" id="KW-0819">tRNA processing</keyword>
<evidence type="ECO:0000313" key="3">
    <source>
        <dbReference type="EMBL" id="MQN01680.1"/>
    </source>
</evidence>
<keyword evidence="2" id="KW-0820">tRNA-binding</keyword>
<dbReference type="InterPro" id="IPR008513">
    <property type="entry name" value="tRNA(Met)_cyd_acetate_ligase"/>
</dbReference>
<dbReference type="PANTHER" id="PTHR37825">
    <property type="entry name" value="TRNA(MET) CYTIDINE ACETATE LIGASE"/>
    <property type="match status" value="1"/>
</dbReference>
<evidence type="ECO:0000256" key="1">
    <source>
        <dbReference type="ARBA" id="ARBA00022694"/>
    </source>
</evidence>
<name>A0A6N7J252_9FIRM</name>
<dbReference type="GO" id="GO:0000049">
    <property type="term" value="F:tRNA binding"/>
    <property type="evidence" value="ECO:0007669"/>
    <property type="project" value="UniProtKB-KW"/>
</dbReference>
<comment type="caution">
    <text evidence="2">Lacks conserved residue(s) required for the propagation of feature annotation.</text>
</comment>
<feature type="binding site" evidence="2">
    <location>
        <position position="115"/>
    </location>
    <ligand>
        <name>ATP</name>
        <dbReference type="ChEBI" id="CHEBI:30616"/>
    </ligand>
</feature>
<organism evidence="3 4">
    <name type="scientific">Candidatus Weimeria bifida</name>
    <dbReference type="NCBI Taxonomy" id="2599074"/>
    <lineage>
        <taxon>Bacteria</taxon>
        <taxon>Bacillati</taxon>
        <taxon>Bacillota</taxon>
        <taxon>Clostridia</taxon>
        <taxon>Lachnospirales</taxon>
        <taxon>Lachnospiraceae</taxon>
        <taxon>Candidatus Weimeria</taxon>
    </lineage>
</organism>
<keyword evidence="2" id="KW-0547">Nucleotide-binding</keyword>
<dbReference type="Proteomes" id="UP000460257">
    <property type="component" value="Unassembled WGS sequence"/>
</dbReference>
<feature type="binding site" evidence="2">
    <location>
        <position position="195"/>
    </location>
    <ligand>
        <name>ATP</name>
        <dbReference type="ChEBI" id="CHEBI:30616"/>
    </ligand>
</feature>
<accession>A0A6N7J252</accession>